<name>A0A1M5AWT4_LOKAT</name>
<dbReference type="Gene3D" id="3.10.129.10">
    <property type="entry name" value="Hotdog Thioesterase"/>
    <property type="match status" value="1"/>
</dbReference>
<keyword evidence="5" id="KW-1185">Reference proteome</keyword>
<dbReference type="EMBL" id="FQUE01000005">
    <property type="protein sequence ID" value="SHF34653.1"/>
    <property type="molecule type" value="Genomic_DNA"/>
</dbReference>
<reference evidence="5" key="1">
    <citation type="submission" date="2016-11" db="EMBL/GenBank/DDBJ databases">
        <authorList>
            <person name="Varghese N."/>
            <person name="Submissions S."/>
        </authorList>
    </citation>
    <scope>NUCLEOTIDE SEQUENCE [LARGE SCALE GENOMIC DNA]</scope>
    <source>
        <strain evidence="5">DSM 29326</strain>
    </source>
</reference>
<dbReference type="InterPro" id="IPR006683">
    <property type="entry name" value="Thioestr_dom"/>
</dbReference>
<organism evidence="4 5">
    <name type="scientific">Loktanella atrilutea</name>
    <dbReference type="NCBI Taxonomy" id="366533"/>
    <lineage>
        <taxon>Bacteria</taxon>
        <taxon>Pseudomonadati</taxon>
        <taxon>Pseudomonadota</taxon>
        <taxon>Alphaproteobacteria</taxon>
        <taxon>Rhodobacterales</taxon>
        <taxon>Roseobacteraceae</taxon>
        <taxon>Loktanella</taxon>
    </lineage>
</organism>
<evidence type="ECO:0000313" key="4">
    <source>
        <dbReference type="EMBL" id="SHF34653.1"/>
    </source>
</evidence>
<dbReference type="PANTHER" id="PTHR43240:SF7">
    <property type="entry name" value="BLR7284 PROTEIN"/>
    <property type="match status" value="1"/>
</dbReference>
<feature type="domain" description="Thioesterase" evidence="3">
    <location>
        <begin position="62"/>
        <end position="136"/>
    </location>
</feature>
<proteinExistence type="predicted"/>
<keyword evidence="1" id="KW-0378">Hydrolase</keyword>
<evidence type="ECO:0000256" key="1">
    <source>
        <dbReference type="ARBA" id="ARBA00022801"/>
    </source>
</evidence>
<evidence type="ECO:0000313" key="5">
    <source>
        <dbReference type="Proteomes" id="UP000183987"/>
    </source>
</evidence>
<protein>
    <submittedName>
        <fullName evidence="4">Uncharacterized domain 1-containing protein</fullName>
    </submittedName>
</protein>
<dbReference type="Proteomes" id="UP000183987">
    <property type="component" value="Unassembled WGS sequence"/>
</dbReference>
<dbReference type="InterPro" id="IPR003736">
    <property type="entry name" value="PAAI_dom"/>
</dbReference>
<gene>
    <name evidence="4" type="ORF">SAMN05444339_105132</name>
</gene>
<dbReference type="InterPro" id="IPR029069">
    <property type="entry name" value="HotDog_dom_sf"/>
</dbReference>
<sequence length="176" mass="18794">MTDSPQMPPDIPIDRRRQVASQFIAMIPHASALGMRMTDVGDGEAVITMPYDARLVGDPETGVIHGGAVSALMDTCCGAAVMVHPQAGLGTATIDLRIDYMRPATPGQTITARATCYHVTRSVAFVRAVALDDDTDRPVASATGAFTVERPRSQQSSERPRSRQSSERPRTAKAAS</sequence>
<feature type="region of interest" description="Disordered" evidence="2">
    <location>
        <begin position="137"/>
        <end position="176"/>
    </location>
</feature>
<dbReference type="CDD" id="cd03443">
    <property type="entry name" value="PaaI_thioesterase"/>
    <property type="match status" value="1"/>
</dbReference>
<feature type="compositionally biased region" description="Basic and acidic residues" evidence="2">
    <location>
        <begin position="158"/>
        <end position="170"/>
    </location>
</feature>
<dbReference type="STRING" id="366533.SAMN05444339_105132"/>
<dbReference type="Pfam" id="PF03061">
    <property type="entry name" value="4HBT"/>
    <property type="match status" value="1"/>
</dbReference>
<accession>A0A1M5AWT4</accession>
<dbReference type="GO" id="GO:0005829">
    <property type="term" value="C:cytosol"/>
    <property type="evidence" value="ECO:0007669"/>
    <property type="project" value="TreeGrafter"/>
</dbReference>
<dbReference type="NCBIfam" id="TIGR00369">
    <property type="entry name" value="unchar_dom_1"/>
    <property type="match status" value="1"/>
</dbReference>
<dbReference type="AlphaFoldDB" id="A0A1M5AWT4"/>
<dbReference type="SUPFAM" id="SSF54637">
    <property type="entry name" value="Thioesterase/thiol ester dehydrase-isomerase"/>
    <property type="match status" value="1"/>
</dbReference>
<dbReference type="GO" id="GO:0061522">
    <property type="term" value="F:1,4-dihydroxy-2-naphthoyl-CoA thioesterase activity"/>
    <property type="evidence" value="ECO:0007669"/>
    <property type="project" value="TreeGrafter"/>
</dbReference>
<dbReference type="PANTHER" id="PTHR43240">
    <property type="entry name" value="1,4-DIHYDROXY-2-NAPHTHOYL-COA THIOESTERASE 1"/>
    <property type="match status" value="1"/>
</dbReference>
<evidence type="ECO:0000259" key="3">
    <source>
        <dbReference type="Pfam" id="PF03061"/>
    </source>
</evidence>
<evidence type="ECO:0000256" key="2">
    <source>
        <dbReference type="SAM" id="MobiDB-lite"/>
    </source>
</evidence>